<comment type="caution">
    <text evidence="2">The sequence shown here is derived from an EMBL/GenBank/DDBJ whole genome shotgun (WGS) entry which is preliminary data.</text>
</comment>
<gene>
    <name evidence="2" type="ORF">B0T16DRAFT_189780</name>
</gene>
<proteinExistence type="predicted"/>
<dbReference type="Proteomes" id="UP001174936">
    <property type="component" value="Unassembled WGS sequence"/>
</dbReference>
<dbReference type="AlphaFoldDB" id="A0AA39Y3I4"/>
<evidence type="ECO:0000256" key="1">
    <source>
        <dbReference type="SAM" id="MobiDB-lite"/>
    </source>
</evidence>
<accession>A0AA39Y3I4</accession>
<feature type="compositionally biased region" description="Basic and acidic residues" evidence="1">
    <location>
        <begin position="69"/>
        <end position="83"/>
    </location>
</feature>
<keyword evidence="3" id="KW-1185">Reference proteome</keyword>
<name>A0AA39Y3I4_9PEZI</name>
<feature type="region of interest" description="Disordered" evidence="1">
    <location>
        <begin position="69"/>
        <end position="100"/>
    </location>
</feature>
<protein>
    <submittedName>
        <fullName evidence="2">Uncharacterized protein</fullName>
    </submittedName>
</protein>
<sequence>MGTMPTFSLPGAAPESIIAAAKIKTSIAPLSTGSPGRPGTLEETKTYPAFYFRNCSLVGQHFEGWKRDMSNVSDDRSCGKWERTNQPVKPEVPKSPAFPPNLRAHRLPCSSRRFAKTPAHVTLLHYSSSSKKGYSPTCVLLAITSCPPDCQK</sequence>
<dbReference type="EMBL" id="JAULSV010000005">
    <property type="protein sequence ID" value="KAK0643860.1"/>
    <property type="molecule type" value="Genomic_DNA"/>
</dbReference>
<evidence type="ECO:0000313" key="3">
    <source>
        <dbReference type="Proteomes" id="UP001174936"/>
    </source>
</evidence>
<organism evidence="2 3">
    <name type="scientific">Cercophora newfieldiana</name>
    <dbReference type="NCBI Taxonomy" id="92897"/>
    <lineage>
        <taxon>Eukaryota</taxon>
        <taxon>Fungi</taxon>
        <taxon>Dikarya</taxon>
        <taxon>Ascomycota</taxon>
        <taxon>Pezizomycotina</taxon>
        <taxon>Sordariomycetes</taxon>
        <taxon>Sordariomycetidae</taxon>
        <taxon>Sordariales</taxon>
        <taxon>Lasiosphaeriaceae</taxon>
        <taxon>Cercophora</taxon>
    </lineage>
</organism>
<evidence type="ECO:0000313" key="2">
    <source>
        <dbReference type="EMBL" id="KAK0643860.1"/>
    </source>
</evidence>
<reference evidence="2" key="1">
    <citation type="submission" date="2023-06" db="EMBL/GenBank/DDBJ databases">
        <title>Genome-scale phylogeny and comparative genomics of the fungal order Sordariales.</title>
        <authorList>
            <consortium name="Lawrence Berkeley National Laboratory"/>
            <person name="Hensen N."/>
            <person name="Bonometti L."/>
            <person name="Westerberg I."/>
            <person name="Brannstrom I.O."/>
            <person name="Guillou S."/>
            <person name="Cros-Aarteil S."/>
            <person name="Calhoun S."/>
            <person name="Haridas S."/>
            <person name="Kuo A."/>
            <person name="Mondo S."/>
            <person name="Pangilinan J."/>
            <person name="Riley R."/>
            <person name="Labutti K."/>
            <person name="Andreopoulos B."/>
            <person name="Lipzen A."/>
            <person name="Chen C."/>
            <person name="Yanf M."/>
            <person name="Daum C."/>
            <person name="Ng V."/>
            <person name="Clum A."/>
            <person name="Steindorff A."/>
            <person name="Ohm R."/>
            <person name="Martin F."/>
            <person name="Silar P."/>
            <person name="Natvig D."/>
            <person name="Lalanne C."/>
            <person name="Gautier V."/>
            <person name="Ament-Velasquez S.L."/>
            <person name="Kruys A."/>
            <person name="Hutchinson M.I."/>
            <person name="Powell A.J."/>
            <person name="Barry K."/>
            <person name="Miller A.N."/>
            <person name="Grigoriev I.V."/>
            <person name="Debuchy R."/>
            <person name="Gladieux P."/>
            <person name="Thoren M.H."/>
            <person name="Johannesson H."/>
        </authorList>
    </citation>
    <scope>NUCLEOTIDE SEQUENCE</scope>
    <source>
        <strain evidence="2">SMH2532-1</strain>
    </source>
</reference>